<dbReference type="InterPro" id="IPR001900">
    <property type="entry name" value="RNase_II/R"/>
</dbReference>
<name>A0ABP1E8T1_9APHY</name>
<feature type="region of interest" description="Disordered" evidence="1">
    <location>
        <begin position="1"/>
        <end position="47"/>
    </location>
</feature>
<feature type="domain" description="RNB" evidence="2">
    <location>
        <begin position="364"/>
        <end position="688"/>
    </location>
</feature>
<dbReference type="PANTHER" id="PTHR23355:SF65">
    <property type="entry name" value="EXORIBONUCLEASE CYT-4, PUTATIVE (AFU_ORTHOLOGUE AFUA_7G01550)-RELATED"/>
    <property type="match status" value="1"/>
</dbReference>
<gene>
    <name evidence="3" type="ORF">GFSPODELE1_LOCUS10766</name>
</gene>
<feature type="compositionally biased region" description="Polar residues" evidence="1">
    <location>
        <begin position="13"/>
        <end position="25"/>
    </location>
</feature>
<dbReference type="InterPro" id="IPR050180">
    <property type="entry name" value="RNR_Ribonuclease"/>
</dbReference>
<keyword evidence="4" id="KW-1185">Reference proteome</keyword>
<dbReference type="Pfam" id="PF23216">
    <property type="entry name" value="WHD_CYT4"/>
    <property type="match status" value="1"/>
</dbReference>
<dbReference type="InterPro" id="IPR056624">
    <property type="entry name" value="WH_CYT4"/>
</dbReference>
<sequence>MHRRGLQRVADRATSSYSIRCYSTASSSNPSPSSKLKKRPPRKGVVGDIVTDRLVKSAAFGAKHVPQVESRERNKARRSGSAQNAGPNSVKEPAVAYPVRGGEYRYLENAIRRANTPGNLPSPEKVKFVTTPESELDELQGFAVGSDVNVESIRSGAGSFIEMRRNNQVIHGVILGTLLMDGMQQIISLTNTGEVIDHFAEDVHFSIPDYVDKDLITRCTIEFIAENEHQIAARVRALKKIRELERRIEVEFNRIAPLMNNAYDTFKSSNPSEWAHATTSQIATLVGPVESLSPVTIIAVHKHIMQRSVHFVANQSQFLATHLFWIRPQEQIDDLAVVEDMVHRKDPLLDAFAAKARQLILRNREILTSTSSLPPAVKPQPDIQFTDQEKVIQAHRQTTSLYFIHQTLPMLPKDSVFEALSLGSGRDSGRPDKTLSFSFKLDHAGEIVDYKVRAGLIRNTHIVKYNEMDAALGLPRSNLYSYPFPGTERDISLRTFPKSDVTNMRTLHFLAKRLLDARLRTDALSTHVRDVEITMSPRPPPSNPFDVSQPIQSIGFPTLDYRVRDENSEFLDSRGVISEMMKTASRVASRFFRDHNIPAIRRSAGRMTTASEETFGDLLAIRDPMGNIPYVDLVRANGVFPAAQYTTKINGHWQLGIPDGEGYTRVTSPLRRYADIVAHWQIKHALVSPASAPFFSEDWMNTFIVEFSAKEARLRKIELWHRANWAVKFLKRWIAHPENHKDVEDPLQSLTCVVVAATTEDRITRSFHTQVLLPEIGLRGVLRGLSSGEEVQIGDVLPVKLGDLKTGLKPAIGVVRR</sequence>
<accession>A0ABP1E8T1</accession>
<evidence type="ECO:0000256" key="1">
    <source>
        <dbReference type="SAM" id="MobiDB-lite"/>
    </source>
</evidence>
<evidence type="ECO:0000259" key="2">
    <source>
        <dbReference type="SMART" id="SM00955"/>
    </source>
</evidence>
<evidence type="ECO:0000313" key="3">
    <source>
        <dbReference type="EMBL" id="CAL1716461.1"/>
    </source>
</evidence>
<dbReference type="SMART" id="SM00955">
    <property type="entry name" value="RNB"/>
    <property type="match status" value="1"/>
</dbReference>
<organism evidence="3 4">
    <name type="scientific">Somion occarium</name>
    <dbReference type="NCBI Taxonomy" id="3059160"/>
    <lineage>
        <taxon>Eukaryota</taxon>
        <taxon>Fungi</taxon>
        <taxon>Dikarya</taxon>
        <taxon>Basidiomycota</taxon>
        <taxon>Agaricomycotina</taxon>
        <taxon>Agaricomycetes</taxon>
        <taxon>Polyporales</taxon>
        <taxon>Cerrenaceae</taxon>
        <taxon>Somion</taxon>
    </lineage>
</organism>
<dbReference type="EMBL" id="OZ037952">
    <property type="protein sequence ID" value="CAL1716461.1"/>
    <property type="molecule type" value="Genomic_DNA"/>
</dbReference>
<dbReference type="Proteomes" id="UP001497453">
    <property type="component" value="Chromosome 9"/>
</dbReference>
<dbReference type="SUPFAM" id="SSF50249">
    <property type="entry name" value="Nucleic acid-binding proteins"/>
    <property type="match status" value="1"/>
</dbReference>
<protein>
    <recommendedName>
        <fullName evidence="2">RNB domain-containing protein</fullName>
    </recommendedName>
</protein>
<dbReference type="InterPro" id="IPR012340">
    <property type="entry name" value="NA-bd_OB-fold"/>
</dbReference>
<dbReference type="PANTHER" id="PTHR23355">
    <property type="entry name" value="RIBONUCLEASE"/>
    <property type="match status" value="1"/>
</dbReference>
<feature type="region of interest" description="Disordered" evidence="1">
    <location>
        <begin position="61"/>
        <end position="94"/>
    </location>
</feature>
<proteinExistence type="predicted"/>
<evidence type="ECO:0000313" key="4">
    <source>
        <dbReference type="Proteomes" id="UP001497453"/>
    </source>
</evidence>
<dbReference type="Pfam" id="PF00773">
    <property type="entry name" value="RNB"/>
    <property type="match status" value="1"/>
</dbReference>
<reference evidence="4" key="1">
    <citation type="submission" date="2024-04" db="EMBL/GenBank/DDBJ databases">
        <authorList>
            <person name="Shaw F."/>
            <person name="Minotto A."/>
        </authorList>
    </citation>
    <scope>NUCLEOTIDE SEQUENCE [LARGE SCALE GENOMIC DNA]</scope>
</reference>